<accession>S3BQ55</accession>
<dbReference type="OrthoDB" id="1601230at2759"/>
<dbReference type="PANTHER" id="PTHR33178:SF10">
    <property type="entry name" value="STRESS-RESPONSE A_B BARREL DOMAIN-CONTAINING PROTEIN"/>
    <property type="match status" value="1"/>
</dbReference>
<name>S3BQ55_OPHP1</name>
<reference evidence="3 4" key="1">
    <citation type="journal article" date="2013" name="BMC Genomics">
        <title>The genome and transcriptome of the pine saprophyte Ophiostoma piceae, and a comparison with the bark beetle-associated pine pathogen Grosmannia clavigera.</title>
        <authorList>
            <person name="Haridas S."/>
            <person name="Wang Y."/>
            <person name="Lim L."/>
            <person name="Massoumi Alamouti S."/>
            <person name="Jackman S."/>
            <person name="Docking R."/>
            <person name="Robertson G."/>
            <person name="Birol I."/>
            <person name="Bohlmann J."/>
            <person name="Breuil C."/>
        </authorList>
    </citation>
    <scope>NUCLEOTIDE SEQUENCE [LARGE SCALE GENOMIC DNA]</scope>
    <source>
        <strain evidence="3 4">UAMH 11346</strain>
    </source>
</reference>
<dbReference type="SUPFAM" id="SSF54909">
    <property type="entry name" value="Dimeric alpha+beta barrel"/>
    <property type="match status" value="1"/>
</dbReference>
<evidence type="ECO:0000313" key="4">
    <source>
        <dbReference type="Proteomes" id="UP000016923"/>
    </source>
</evidence>
<dbReference type="STRING" id="1262450.S3BQ55"/>
<dbReference type="PROSITE" id="PS51502">
    <property type="entry name" value="S_R_A_B_BARREL"/>
    <property type="match status" value="1"/>
</dbReference>
<keyword evidence="4" id="KW-1185">Reference proteome</keyword>
<dbReference type="Gene3D" id="3.30.70.100">
    <property type="match status" value="1"/>
</dbReference>
<proteinExistence type="predicted"/>
<dbReference type="Proteomes" id="UP000016923">
    <property type="component" value="Unassembled WGS sequence"/>
</dbReference>
<evidence type="ECO:0000313" key="3">
    <source>
        <dbReference type="EMBL" id="EPE02507.1"/>
    </source>
</evidence>
<dbReference type="InterPro" id="IPR044662">
    <property type="entry name" value="HS1/DABB1-like"/>
</dbReference>
<dbReference type="HOGENOM" id="CLU_080664_2_1_1"/>
<dbReference type="SMART" id="SM00886">
    <property type="entry name" value="Dabb"/>
    <property type="match status" value="1"/>
</dbReference>
<protein>
    <submittedName>
        <fullName evidence="3">Stress responsive a b barrel domain protein</fullName>
    </submittedName>
</protein>
<comment type="subunit">
    <text evidence="1">Homodimer.</text>
</comment>
<dbReference type="VEuPathDB" id="FungiDB:F503_08732"/>
<gene>
    <name evidence="3" type="ORF">F503_08732</name>
</gene>
<dbReference type="InterPro" id="IPR011008">
    <property type="entry name" value="Dimeric_a/b-barrel"/>
</dbReference>
<organism evidence="3 4">
    <name type="scientific">Ophiostoma piceae (strain UAMH 11346)</name>
    <name type="common">Sap stain fungus</name>
    <dbReference type="NCBI Taxonomy" id="1262450"/>
    <lineage>
        <taxon>Eukaryota</taxon>
        <taxon>Fungi</taxon>
        <taxon>Dikarya</taxon>
        <taxon>Ascomycota</taxon>
        <taxon>Pezizomycotina</taxon>
        <taxon>Sordariomycetes</taxon>
        <taxon>Sordariomycetidae</taxon>
        <taxon>Ophiostomatales</taxon>
        <taxon>Ophiostomataceae</taxon>
        <taxon>Ophiostoma</taxon>
    </lineage>
</organism>
<dbReference type="InterPro" id="IPR013097">
    <property type="entry name" value="Dabb"/>
</dbReference>
<dbReference type="OMA" id="QMAGRNI"/>
<dbReference type="eggNOG" id="ENOG502S73V">
    <property type="taxonomic scope" value="Eukaryota"/>
</dbReference>
<feature type="domain" description="Stress-response A/B barrel" evidence="2">
    <location>
        <begin position="3"/>
        <end position="105"/>
    </location>
</feature>
<dbReference type="AlphaFoldDB" id="S3BQ55"/>
<evidence type="ECO:0000259" key="2">
    <source>
        <dbReference type="PROSITE" id="PS51502"/>
    </source>
</evidence>
<evidence type="ECO:0000256" key="1">
    <source>
        <dbReference type="ARBA" id="ARBA00011738"/>
    </source>
</evidence>
<sequence>MTLVHTVLFQFKDAVQPEAVKAACKNFLSLKDTCIHPTANKPYILSLAGGKDNSPEGIQHGLTHGFVVTFSSVEDRDYYVSRDPVHQAFAKNVGDIVEQVTVVDFLDGVY</sequence>
<dbReference type="PANTHER" id="PTHR33178">
    <property type="match status" value="1"/>
</dbReference>
<dbReference type="EMBL" id="KE148177">
    <property type="protein sequence ID" value="EPE02507.1"/>
    <property type="molecule type" value="Genomic_DNA"/>
</dbReference>
<dbReference type="Pfam" id="PF07876">
    <property type="entry name" value="Dabb"/>
    <property type="match status" value="1"/>
</dbReference>